<keyword evidence="1" id="KW-0732">Signal</keyword>
<name>A0A9X1QWN7_9FLAO</name>
<evidence type="ECO:0000313" key="3">
    <source>
        <dbReference type="Proteomes" id="UP001139462"/>
    </source>
</evidence>
<feature type="chain" id="PRO_5040835193" evidence="1">
    <location>
        <begin position="42"/>
        <end position="648"/>
    </location>
</feature>
<keyword evidence="3" id="KW-1185">Reference proteome</keyword>
<dbReference type="Pfam" id="PF13585">
    <property type="entry name" value="CHU_C"/>
    <property type="match status" value="1"/>
</dbReference>
<dbReference type="RefSeq" id="WP_237606606.1">
    <property type="nucleotide sequence ID" value="NZ_JAIRBB010000001.1"/>
</dbReference>
<evidence type="ECO:0000313" key="2">
    <source>
        <dbReference type="EMBL" id="MCG2429861.1"/>
    </source>
</evidence>
<sequence>MEIKLPNSFWDCQHYFKVNLKTIVPIVSFFLLMLSSTSVFAQGGGTCADIQPFCAGNDALIFANCNDQDPNCNATAEAGPDYGCLFSQPYPAWFYLQIDQPGNLDFEIVQNTAFNSNGDPIGQGLDVDFIAWGPFQPGDDLCDYTQLQSFNEVACSYSAQPIENFTIPNAQTGEIYVLVITNFNRSPGYIKLGQIGGDGSTNCDIVFDCSVTINEGDQNLCGEDEVLLTTTISGPVETYEWYLNDVLIVGETSSEYLATESGEYKVIANGTECNSPVEDIVNVSFGPIVTAETIDIIACDDSSNDGFEAFDLDGNSSRVLGNQDPDEFTVTYYLTQANADAGEAPLTSPYTNVTNPQTIYARVESNVSTVCYATSEVELKVEETVEITTDLPSSVDICDVEEFPVFDATPTNTDIDLSLVTYEWVDQDNNVLSTEAIFSPSAAGTYTVNIGYPCGDTSFTIEMMVLASPTVDLGADFQICANQTTILTANTDVEGVTYQWYLNSTLLEGETNNTLEVVIEQGTMGTQTYTVLVSNDQCTAEDSVDLTLYPITNCIISEGISPNGDGYNDILDLNFLNDRTGIRKIQIFNRFGTLVYEQDNYTNQWEGQTTDGDELPTGTYFYVIDLAGNDAVYGEQATGWIYLNKKAN</sequence>
<evidence type="ECO:0000256" key="1">
    <source>
        <dbReference type="SAM" id="SignalP"/>
    </source>
</evidence>
<dbReference type="EMBL" id="JAIRBB010000001">
    <property type="protein sequence ID" value="MCG2429861.1"/>
    <property type="molecule type" value="Genomic_DNA"/>
</dbReference>
<comment type="caution">
    <text evidence="2">The sequence shown here is derived from an EMBL/GenBank/DDBJ whole genome shotgun (WGS) entry which is preliminary data.</text>
</comment>
<gene>
    <name evidence="2" type="ORF">K8344_01915</name>
</gene>
<dbReference type="AlphaFoldDB" id="A0A9X1QWN7"/>
<dbReference type="NCBIfam" id="TIGR04131">
    <property type="entry name" value="Bac_Flav_CTERM"/>
    <property type="match status" value="1"/>
</dbReference>
<dbReference type="InterPro" id="IPR026341">
    <property type="entry name" value="T9SS_type_B"/>
</dbReference>
<reference evidence="2" key="1">
    <citation type="submission" date="2021-09" db="EMBL/GenBank/DDBJ databases">
        <title>Genome of Aequorivita sp. strain F64183.</title>
        <authorList>
            <person name="Wang Y."/>
        </authorList>
    </citation>
    <scope>NUCLEOTIDE SEQUENCE</scope>
    <source>
        <strain evidence="2">F64183</strain>
    </source>
</reference>
<feature type="signal peptide" evidence="1">
    <location>
        <begin position="1"/>
        <end position="41"/>
    </location>
</feature>
<dbReference type="Gene3D" id="2.60.40.10">
    <property type="entry name" value="Immunoglobulins"/>
    <property type="match status" value="2"/>
</dbReference>
<dbReference type="Proteomes" id="UP001139462">
    <property type="component" value="Unassembled WGS sequence"/>
</dbReference>
<accession>A0A9X1QWN7</accession>
<dbReference type="InterPro" id="IPR013783">
    <property type="entry name" value="Ig-like_fold"/>
</dbReference>
<proteinExistence type="predicted"/>
<protein>
    <submittedName>
        <fullName evidence="2">Gliding motility-associated C-terminal domain-containing protein</fullName>
    </submittedName>
</protein>
<organism evidence="2 3">
    <name type="scientific">Aequorivita xiaoshiensis</name>
    <dbReference type="NCBI Taxonomy" id="2874476"/>
    <lineage>
        <taxon>Bacteria</taxon>
        <taxon>Pseudomonadati</taxon>
        <taxon>Bacteroidota</taxon>
        <taxon>Flavobacteriia</taxon>
        <taxon>Flavobacteriales</taxon>
        <taxon>Flavobacteriaceae</taxon>
        <taxon>Aequorivita</taxon>
    </lineage>
</organism>